<dbReference type="GeneID" id="58090191"/>
<evidence type="ECO:0000313" key="10">
    <source>
        <dbReference type="EMBL" id="QEX39343.1"/>
    </source>
</evidence>
<gene>
    <name evidence="11" type="ORF">EQ812_03820</name>
    <name evidence="10" type="ORF">FO454_10720</name>
</gene>
<sequence length="96" mass="10478">MIHVIMMIALIIVALSMIAMFIRVILGPSLADRIVALDAIGLQLMACIALYSIFMGAEYLLVAILLVAILAFLGTAVFSKFIDKGKVIDRDNDDHQ</sequence>
<evidence type="ECO:0000313" key="12">
    <source>
        <dbReference type="Proteomes" id="UP000293637"/>
    </source>
</evidence>
<evidence type="ECO:0000256" key="1">
    <source>
        <dbReference type="ARBA" id="ARBA00004651"/>
    </source>
</evidence>
<keyword evidence="4 8" id="KW-1003">Cell membrane</keyword>
<evidence type="ECO:0000256" key="8">
    <source>
        <dbReference type="PIRNR" id="PIRNR028784"/>
    </source>
</evidence>
<dbReference type="Proteomes" id="UP000293637">
    <property type="component" value="Unassembled WGS sequence"/>
</dbReference>
<evidence type="ECO:0000256" key="9">
    <source>
        <dbReference type="SAM" id="Phobius"/>
    </source>
</evidence>
<dbReference type="GO" id="GO:0015385">
    <property type="term" value="F:sodium:proton antiporter activity"/>
    <property type="evidence" value="ECO:0007669"/>
    <property type="project" value="TreeGrafter"/>
</dbReference>
<evidence type="ECO:0000256" key="2">
    <source>
        <dbReference type="ARBA" id="ARBA00009212"/>
    </source>
</evidence>
<dbReference type="AlphaFoldDB" id="A0A292DH37"/>
<evidence type="ECO:0000256" key="3">
    <source>
        <dbReference type="ARBA" id="ARBA00022448"/>
    </source>
</evidence>
<dbReference type="PIRSF" id="PIRSF028784">
    <property type="entry name" value="MrpF"/>
    <property type="match status" value="1"/>
</dbReference>
<feature type="transmembrane region" description="Helical" evidence="9">
    <location>
        <begin position="6"/>
        <end position="26"/>
    </location>
</feature>
<dbReference type="EMBL" id="CP041722">
    <property type="protein sequence ID" value="QEX39343.1"/>
    <property type="molecule type" value="Genomic_DNA"/>
</dbReference>
<reference evidence="11 12" key="1">
    <citation type="journal article" date="2019" name="Sci. Transl. Med.">
        <title>Quorum sensing between bacterial species on the skin protects against epidermal injury in atopic dermatitis.</title>
        <authorList>
            <person name="Williams M.R."/>
        </authorList>
    </citation>
    <scope>NUCLEOTIDE SEQUENCE [LARGE SCALE GENOMIC DNA]</scope>
    <source>
        <strain evidence="11 12">E7</strain>
    </source>
</reference>
<evidence type="ECO:0000313" key="13">
    <source>
        <dbReference type="Proteomes" id="UP000325462"/>
    </source>
</evidence>
<dbReference type="OMA" id="MRGEIIE"/>
<accession>A0A292DH37</accession>
<dbReference type="RefSeq" id="WP_002478450.1">
    <property type="nucleotide sequence ID" value="NZ_AP021848.1"/>
</dbReference>
<comment type="subcellular location">
    <subcellularLocation>
        <location evidence="1 8">Cell membrane</location>
        <topology evidence="1 8">Multi-pass membrane protein</topology>
    </subcellularLocation>
</comment>
<keyword evidence="7 8" id="KW-0472">Membrane</keyword>
<dbReference type="PANTHER" id="PTHR34702:SF1">
    <property type="entry name" value="NA(+)_H(+) ANTIPORTER SUBUNIT F"/>
    <property type="match status" value="1"/>
</dbReference>
<dbReference type="InterPro" id="IPR007208">
    <property type="entry name" value="MrpF/PhaF-like"/>
</dbReference>
<keyword evidence="13" id="KW-1185">Reference proteome</keyword>
<evidence type="ECO:0000313" key="11">
    <source>
        <dbReference type="EMBL" id="TBW72981.1"/>
    </source>
</evidence>
<dbReference type="NCBIfam" id="NF009248">
    <property type="entry name" value="PRK12600.1"/>
    <property type="match status" value="1"/>
</dbReference>
<comment type="similarity">
    <text evidence="2 8">Belongs to the CPA3 antiporters (TC 2.A.63) subunit F family.</text>
</comment>
<keyword evidence="3 8" id="KW-0813">Transport</keyword>
<proteinExistence type="inferred from homology"/>
<dbReference type="PANTHER" id="PTHR34702">
    <property type="entry name" value="NA(+)/H(+) ANTIPORTER SUBUNIT F1"/>
    <property type="match status" value="1"/>
</dbReference>
<dbReference type="Proteomes" id="UP000325462">
    <property type="component" value="Chromosome"/>
</dbReference>
<dbReference type="Pfam" id="PF04066">
    <property type="entry name" value="MrpF_PhaF"/>
    <property type="match status" value="1"/>
</dbReference>
<keyword evidence="8" id="KW-0050">Antiport</keyword>
<evidence type="ECO:0000256" key="6">
    <source>
        <dbReference type="ARBA" id="ARBA00022989"/>
    </source>
</evidence>
<evidence type="ECO:0000256" key="5">
    <source>
        <dbReference type="ARBA" id="ARBA00022692"/>
    </source>
</evidence>
<evidence type="ECO:0000256" key="4">
    <source>
        <dbReference type="ARBA" id="ARBA00022475"/>
    </source>
</evidence>
<dbReference type="GO" id="GO:0005886">
    <property type="term" value="C:plasma membrane"/>
    <property type="evidence" value="ECO:0007669"/>
    <property type="project" value="UniProtKB-SubCell"/>
</dbReference>
<reference evidence="10 13" key="2">
    <citation type="submission" date="2019-07" db="EMBL/GenBank/DDBJ databases">
        <title>Comparative genome analysis of staphylococcus lugdunensis shows clonal complex-dependent diversity of the putative virulence factor, ess/type vii locus.</title>
        <authorList>
            <person name="Lebeurre J."/>
            <person name="Dahyot S."/>
            <person name="Diene S."/>
            <person name="Paulay A."/>
            <person name="Aubourg M."/>
            <person name="Argemi X."/>
            <person name="Giard J.-C."/>
            <person name="Tournier I."/>
            <person name="Francois P."/>
            <person name="Pestel-Caron M."/>
        </authorList>
    </citation>
    <scope>NUCLEOTIDE SEQUENCE [LARGE SCALE GENOMIC DNA]</scope>
    <source>
        <strain evidence="10 13">SL13</strain>
    </source>
</reference>
<feature type="transmembrane region" description="Helical" evidence="9">
    <location>
        <begin position="60"/>
        <end position="82"/>
    </location>
</feature>
<feature type="transmembrane region" description="Helical" evidence="9">
    <location>
        <begin position="35"/>
        <end position="54"/>
    </location>
</feature>
<keyword evidence="8" id="KW-0406">Ion transport</keyword>
<protein>
    <submittedName>
        <fullName evidence="11">Na(+)/H(+) antiporter subunit F1</fullName>
    </submittedName>
</protein>
<keyword evidence="5 9" id="KW-0812">Transmembrane</keyword>
<evidence type="ECO:0000256" key="7">
    <source>
        <dbReference type="ARBA" id="ARBA00023136"/>
    </source>
</evidence>
<dbReference type="EMBL" id="SCHB01000002">
    <property type="protein sequence ID" value="TBW72981.1"/>
    <property type="molecule type" value="Genomic_DNA"/>
</dbReference>
<organism evidence="11 12">
    <name type="scientific">Staphylococcus lugdunensis</name>
    <dbReference type="NCBI Taxonomy" id="28035"/>
    <lineage>
        <taxon>Bacteria</taxon>
        <taxon>Bacillati</taxon>
        <taxon>Bacillota</taxon>
        <taxon>Bacilli</taxon>
        <taxon>Bacillales</taxon>
        <taxon>Staphylococcaceae</taxon>
        <taxon>Staphylococcus</taxon>
    </lineage>
</organism>
<name>A0A292DH37_STALU</name>
<keyword evidence="6 9" id="KW-1133">Transmembrane helix</keyword>